<dbReference type="PROSITE" id="PS00624">
    <property type="entry name" value="GMC_OXRED_2"/>
    <property type="match status" value="1"/>
</dbReference>
<reference evidence="11" key="4">
    <citation type="submission" date="2015-04" db="EMBL/GenBank/DDBJ databases">
        <title>Maintaining two mating types: Structure of the mating type locus and its role in heterokaryosis in Podospora anserina.</title>
        <authorList>
            <person name="Grognet P."/>
            <person name="Bidard F."/>
            <person name="Kuchly C."/>
            <person name="Chan Ho Tong L."/>
            <person name="Coppin E."/>
            <person name="Ait Benkhali J."/>
            <person name="Couloux A."/>
            <person name="Wincker P."/>
            <person name="Debuchy R."/>
            <person name="Silar P."/>
        </authorList>
    </citation>
    <scope>NUCLEOTIDE SEQUENCE</scope>
</reference>
<keyword evidence="3" id="KW-0285">Flavoprotein</keyword>
<evidence type="ECO:0000256" key="8">
    <source>
        <dbReference type="SAM" id="SignalP"/>
    </source>
</evidence>
<dbReference type="PANTHER" id="PTHR11552">
    <property type="entry name" value="GLUCOSE-METHANOL-CHOLINE GMC OXIDOREDUCTASE"/>
    <property type="match status" value="1"/>
</dbReference>
<feature type="active site" description="Proton acceptor" evidence="6">
    <location>
        <position position="584"/>
    </location>
</feature>
<dbReference type="InterPro" id="IPR036188">
    <property type="entry name" value="FAD/NAD-bd_sf"/>
</dbReference>
<dbReference type="Proteomes" id="UP000001197">
    <property type="component" value="Chromosome 6"/>
</dbReference>
<dbReference type="EMBL" id="CU633463">
    <property type="protein sequence ID" value="CAP62325.1"/>
    <property type="molecule type" value="Genomic_DNA"/>
</dbReference>
<dbReference type="RefSeq" id="XP_001904543.1">
    <property type="nucleotide sequence ID" value="XM_001904508.1"/>
</dbReference>
<name>B2AFV4_PODAN</name>
<dbReference type="Gene3D" id="3.50.50.60">
    <property type="entry name" value="FAD/NAD(P)-binding domain"/>
    <property type="match status" value="1"/>
</dbReference>
<dbReference type="STRING" id="515849.B2AFV4"/>
<dbReference type="eggNOG" id="KOG1238">
    <property type="taxonomic scope" value="Eukaryota"/>
</dbReference>
<feature type="signal peptide" evidence="8">
    <location>
        <begin position="1"/>
        <end position="24"/>
    </location>
</feature>
<dbReference type="InterPro" id="IPR027424">
    <property type="entry name" value="Glucose_Oxidase_domain_2"/>
</dbReference>
<dbReference type="InterPro" id="IPR000172">
    <property type="entry name" value="GMC_OxRdtase_N"/>
</dbReference>
<dbReference type="Gene3D" id="4.10.450.10">
    <property type="entry name" value="Glucose Oxidase, domain 2"/>
    <property type="match status" value="1"/>
</dbReference>
<reference evidence="12" key="3">
    <citation type="journal article" date="2014" name="Genetics">
        <title>Maintaining two mating types: Structure of the mating type locus and its role in heterokaryosis in Podospora anserina.</title>
        <authorList>
            <person name="Grognet P."/>
            <person name="Bidard F."/>
            <person name="Kuchly C."/>
            <person name="Tong L.C.H."/>
            <person name="Coppin E."/>
            <person name="Benkhali J.A."/>
            <person name="Couloux A."/>
            <person name="Wincker P."/>
            <person name="Debuchy R."/>
            <person name="Silar P."/>
        </authorList>
    </citation>
    <scope>GENOME REANNOTATION</scope>
    <source>
        <strain evidence="12">S / ATCC MYA-4624 / DSM 980 / FGSC 10383</strain>
    </source>
</reference>
<evidence type="ECO:0000313" key="10">
    <source>
        <dbReference type="EMBL" id="CAP62325.1"/>
    </source>
</evidence>
<dbReference type="SUPFAM" id="SSF54373">
    <property type="entry name" value="FAD-linked reductases, C-terminal domain"/>
    <property type="match status" value="1"/>
</dbReference>
<protein>
    <submittedName>
        <fullName evidence="11">GMC oxidoreductase</fullName>
    </submittedName>
    <submittedName>
        <fullName evidence="10">Podospora anserina S mat+ genomic DNA chromosome 6, supercontig 3</fullName>
    </submittedName>
</protein>
<keyword evidence="8" id="KW-0732">Signal</keyword>
<dbReference type="GO" id="GO:0016614">
    <property type="term" value="F:oxidoreductase activity, acting on CH-OH group of donors"/>
    <property type="evidence" value="ECO:0007669"/>
    <property type="project" value="InterPro"/>
</dbReference>
<reference evidence="10 12" key="1">
    <citation type="journal article" date="2008" name="Genome Biol.">
        <title>The genome sequence of the model ascomycete fungus Podospora anserina.</title>
        <authorList>
            <person name="Espagne E."/>
            <person name="Lespinet O."/>
            <person name="Malagnac F."/>
            <person name="Da Silva C."/>
            <person name="Jaillon O."/>
            <person name="Porcel B.M."/>
            <person name="Couloux A."/>
            <person name="Aury J.-M."/>
            <person name="Segurens B."/>
            <person name="Poulain J."/>
            <person name="Anthouard V."/>
            <person name="Grossetete S."/>
            <person name="Khalili H."/>
            <person name="Coppin E."/>
            <person name="Dequard-Chablat M."/>
            <person name="Picard M."/>
            <person name="Contamine V."/>
            <person name="Arnaise S."/>
            <person name="Bourdais A."/>
            <person name="Berteaux-Lecellier V."/>
            <person name="Gautheret D."/>
            <person name="de Vries R.P."/>
            <person name="Battaglia E."/>
            <person name="Coutinho P.M."/>
            <person name="Danchin E.G.J."/>
            <person name="Henrissat B."/>
            <person name="El Khoury R."/>
            <person name="Sainsard-Chanet A."/>
            <person name="Boivin A."/>
            <person name="Pinan-Lucarre B."/>
            <person name="Sellem C.H."/>
            <person name="Debuchy R."/>
            <person name="Wincker P."/>
            <person name="Weissenbach J."/>
            <person name="Silar P."/>
        </authorList>
    </citation>
    <scope>NUCLEOTIDE SEQUENCE [LARGE SCALE GENOMIC DNA]</scope>
    <source>
        <strain evidence="12">S / ATCC MYA-4624 / DSM 980 / FGSC 10383</strain>
        <strain evidence="10">S mat+</strain>
    </source>
</reference>
<evidence type="ECO:0000256" key="3">
    <source>
        <dbReference type="ARBA" id="ARBA00022630"/>
    </source>
</evidence>
<dbReference type="AlphaFoldDB" id="B2AFV4"/>
<feature type="binding site" evidence="7">
    <location>
        <position position="112"/>
    </location>
    <ligand>
        <name>FAD</name>
        <dbReference type="ChEBI" id="CHEBI:57692"/>
    </ligand>
</feature>
<dbReference type="GO" id="GO:0050660">
    <property type="term" value="F:flavin adenine dinucleotide binding"/>
    <property type="evidence" value="ECO:0007669"/>
    <property type="project" value="InterPro"/>
</dbReference>
<feature type="active site" description="Proton donor" evidence="6">
    <location>
        <position position="541"/>
    </location>
</feature>
<proteinExistence type="inferred from homology"/>
<evidence type="ECO:0000313" key="12">
    <source>
        <dbReference type="Proteomes" id="UP000001197"/>
    </source>
</evidence>
<gene>
    <name evidence="10" type="ORF">PODANS_0_190</name>
</gene>
<dbReference type="GeneID" id="6188684"/>
<comment type="similarity">
    <text evidence="2">Belongs to the GMC oxidoreductase family.</text>
</comment>
<dbReference type="KEGG" id="pan:PODANSg1565"/>
<dbReference type="Pfam" id="PF05199">
    <property type="entry name" value="GMC_oxred_C"/>
    <property type="match status" value="1"/>
</dbReference>
<keyword evidence="4 7" id="KW-0274">FAD</keyword>
<sequence length="608" mass="64986">MKPHEKVLVFLQISCCFAIAATRAEVFDYVIVGGGTAGLVVANRLSETPTVRVAVIEAGGDERNNPNVTLASGYITMAAYNTPIDWAYQTVPQPGVNNTPLTYHQGKAIGGTSAINGMAYVRSNQADLDAWERLGNPGWNWASLYPYSMGAENFTFPGPGLQASGVTFDAAVHGYSGPIHTGYGSALGNMTLTPAVQDAWEELGLLPNVDTGRGKNRGVSANPLTLEPGSPSIRCDSARAYWYPVEDRPNLKIIKGTARRLVWRKNNKPCSKKANTATGVEYLDEDGQAVVLSATKEVILSAGSLRTPLVLESSGVGNQGILKRLGIPVVVSLPGVGENFQDQGNNIVFYNTTANATGAVVSQTWASPADVFGSDLADIANSTRNELPRWADLIVSASGDAGALLNRSAVEAVLRAQHDLVFGDSEGATTLVEFVTTAFGNGMLMSQHWTLFPFSRGSVHLASADVSKINEPRIDPRFNLVDFDITAQTQAAKLAARLGKTDALGPLVSERIRPSLDILPENATDAQWREFIKTTLDVDHHIVGTAAMMSRDLGGVVDPELRVYGTANVRVVDMSVIPLHFSGHPVATLYAVAERAADIIRRSPLYAA</sequence>
<evidence type="ECO:0000256" key="5">
    <source>
        <dbReference type="ARBA" id="ARBA00023002"/>
    </source>
</evidence>
<dbReference type="Pfam" id="PF00732">
    <property type="entry name" value="GMC_oxred_N"/>
    <property type="match status" value="1"/>
</dbReference>
<evidence type="ECO:0000256" key="2">
    <source>
        <dbReference type="ARBA" id="ARBA00010790"/>
    </source>
</evidence>
<dbReference type="VEuPathDB" id="FungiDB:PODANS_0_190"/>
<keyword evidence="12" id="KW-1185">Reference proteome</keyword>
<evidence type="ECO:0000256" key="4">
    <source>
        <dbReference type="ARBA" id="ARBA00022827"/>
    </source>
</evidence>
<accession>B2AFV4</accession>
<evidence type="ECO:0000256" key="7">
    <source>
        <dbReference type="PIRSR" id="PIRSR000137-2"/>
    </source>
</evidence>
<feature type="domain" description="Glucose-methanol-choline oxidoreductase N-terminal" evidence="9">
    <location>
        <begin position="303"/>
        <end position="317"/>
    </location>
</feature>
<dbReference type="InterPro" id="IPR007867">
    <property type="entry name" value="GMC_OxRtase_C"/>
</dbReference>
<dbReference type="Gene3D" id="3.30.560.10">
    <property type="entry name" value="Glucose Oxidase, domain 3"/>
    <property type="match status" value="1"/>
</dbReference>
<dbReference type="HOGENOM" id="CLU_002865_6_0_1"/>
<dbReference type="EMBL" id="FO904941">
    <property type="protein sequence ID" value="CDP31277.1"/>
    <property type="molecule type" value="Genomic_DNA"/>
</dbReference>
<evidence type="ECO:0000256" key="1">
    <source>
        <dbReference type="ARBA" id="ARBA00001974"/>
    </source>
</evidence>
<dbReference type="SUPFAM" id="SSF51905">
    <property type="entry name" value="FAD/NAD(P)-binding domain"/>
    <property type="match status" value="1"/>
</dbReference>
<dbReference type="PANTHER" id="PTHR11552:SF201">
    <property type="entry name" value="GLUCOSE-METHANOL-CHOLINE OXIDOREDUCTASE N-TERMINAL DOMAIN-CONTAINING PROTEIN"/>
    <property type="match status" value="1"/>
</dbReference>
<dbReference type="PIRSF" id="PIRSF000137">
    <property type="entry name" value="Alcohol_oxidase"/>
    <property type="match status" value="1"/>
</dbReference>
<reference evidence="10" key="2">
    <citation type="submission" date="2008-07" db="EMBL/GenBank/DDBJ databases">
        <authorList>
            <person name="Genoscope - CEA"/>
        </authorList>
    </citation>
    <scope>NUCLEOTIDE SEQUENCE</scope>
    <source>
        <strain evidence="10">S mat+</strain>
    </source>
</reference>
<keyword evidence="5" id="KW-0560">Oxidoreductase</keyword>
<dbReference type="OrthoDB" id="269227at2759"/>
<evidence type="ECO:0000259" key="9">
    <source>
        <dbReference type="PROSITE" id="PS00624"/>
    </source>
</evidence>
<dbReference type="InterPro" id="IPR012132">
    <property type="entry name" value="GMC_OxRdtase"/>
</dbReference>
<evidence type="ECO:0000313" key="11">
    <source>
        <dbReference type="EMBL" id="CDP31277.1"/>
    </source>
</evidence>
<organism evidence="10">
    <name type="scientific">Podospora anserina (strain S / ATCC MYA-4624 / DSM 980 / FGSC 10383)</name>
    <name type="common">Pleurage anserina</name>
    <dbReference type="NCBI Taxonomy" id="515849"/>
    <lineage>
        <taxon>Eukaryota</taxon>
        <taxon>Fungi</taxon>
        <taxon>Dikarya</taxon>
        <taxon>Ascomycota</taxon>
        <taxon>Pezizomycotina</taxon>
        <taxon>Sordariomycetes</taxon>
        <taxon>Sordariomycetidae</taxon>
        <taxon>Sordariales</taxon>
        <taxon>Podosporaceae</taxon>
        <taxon>Podospora</taxon>
        <taxon>Podospora anserina</taxon>
    </lineage>
</organism>
<evidence type="ECO:0000256" key="6">
    <source>
        <dbReference type="PIRSR" id="PIRSR000137-1"/>
    </source>
</evidence>
<feature type="chain" id="PRO_5007638665" evidence="8">
    <location>
        <begin position="25"/>
        <end position="608"/>
    </location>
</feature>
<comment type="cofactor">
    <cofactor evidence="1 7">
        <name>FAD</name>
        <dbReference type="ChEBI" id="CHEBI:57692"/>
    </cofactor>
</comment>